<feature type="chain" id="PRO_5043877097" evidence="2">
    <location>
        <begin position="18"/>
        <end position="1335"/>
    </location>
</feature>
<name>A0AAV7K400_9METZ</name>
<dbReference type="InterPro" id="IPR003961">
    <property type="entry name" value="FN3_dom"/>
</dbReference>
<feature type="domain" description="C-type lectin" evidence="3">
    <location>
        <begin position="29"/>
        <end position="133"/>
    </location>
</feature>
<dbReference type="SMART" id="SM00034">
    <property type="entry name" value="CLECT"/>
    <property type="match status" value="4"/>
</dbReference>
<dbReference type="Proteomes" id="UP001165289">
    <property type="component" value="Unassembled WGS sequence"/>
</dbReference>
<dbReference type="SMART" id="SM00060">
    <property type="entry name" value="FN3"/>
    <property type="match status" value="3"/>
</dbReference>
<dbReference type="Pfam" id="PF00059">
    <property type="entry name" value="Lectin_C"/>
    <property type="match status" value="4"/>
</dbReference>
<evidence type="ECO:0000313" key="6">
    <source>
        <dbReference type="EMBL" id="KAI6655606.1"/>
    </source>
</evidence>
<dbReference type="CDD" id="cd00096">
    <property type="entry name" value="Ig"/>
    <property type="match status" value="2"/>
</dbReference>
<dbReference type="SUPFAM" id="SSF56436">
    <property type="entry name" value="C-type lectin-like"/>
    <property type="match status" value="4"/>
</dbReference>
<dbReference type="Pfam" id="PF00041">
    <property type="entry name" value="fn3"/>
    <property type="match status" value="2"/>
</dbReference>
<feature type="domain" description="C-type lectin" evidence="3">
    <location>
        <begin position="486"/>
        <end position="591"/>
    </location>
</feature>
<feature type="domain" description="Fibronectin type-III" evidence="5">
    <location>
        <begin position="1161"/>
        <end position="1256"/>
    </location>
</feature>
<comment type="caution">
    <text evidence="6">The sequence shown here is derived from an EMBL/GenBank/DDBJ whole genome shotgun (WGS) entry which is preliminary data.</text>
</comment>
<proteinExistence type="predicted"/>
<feature type="domain" description="Ig-like" evidence="4">
    <location>
        <begin position="171"/>
        <end position="240"/>
    </location>
</feature>
<feature type="signal peptide" evidence="2">
    <location>
        <begin position="1"/>
        <end position="17"/>
    </location>
</feature>
<keyword evidence="1" id="KW-1133">Transmembrane helix</keyword>
<evidence type="ECO:0000256" key="2">
    <source>
        <dbReference type="SAM" id="SignalP"/>
    </source>
</evidence>
<dbReference type="InterPro" id="IPR007110">
    <property type="entry name" value="Ig-like_dom"/>
</dbReference>
<dbReference type="PROSITE" id="PS50835">
    <property type="entry name" value="IG_LIKE"/>
    <property type="match status" value="4"/>
</dbReference>
<feature type="domain" description="Ig-like" evidence="4">
    <location>
        <begin position="828"/>
        <end position="920"/>
    </location>
</feature>
<dbReference type="Gene3D" id="3.10.100.10">
    <property type="entry name" value="Mannose-Binding Protein A, subunit A"/>
    <property type="match status" value="4"/>
</dbReference>
<evidence type="ECO:0000313" key="7">
    <source>
        <dbReference type="Proteomes" id="UP001165289"/>
    </source>
</evidence>
<dbReference type="CDD" id="cd00063">
    <property type="entry name" value="FN3"/>
    <property type="match status" value="2"/>
</dbReference>
<dbReference type="InterPro" id="IPR050111">
    <property type="entry name" value="C-type_lectin/snaclec_domain"/>
</dbReference>
<evidence type="ECO:0000256" key="1">
    <source>
        <dbReference type="SAM" id="Phobius"/>
    </source>
</evidence>
<dbReference type="InterPro" id="IPR013783">
    <property type="entry name" value="Ig-like_fold"/>
</dbReference>
<dbReference type="Gene3D" id="2.60.40.10">
    <property type="entry name" value="Immunoglobulins"/>
    <property type="match status" value="3"/>
</dbReference>
<evidence type="ECO:0000259" key="4">
    <source>
        <dbReference type="PROSITE" id="PS50835"/>
    </source>
</evidence>
<dbReference type="SUPFAM" id="SSF49265">
    <property type="entry name" value="Fibronectin type III"/>
    <property type="match status" value="2"/>
</dbReference>
<feature type="domain" description="C-type lectin" evidence="3">
    <location>
        <begin position="259"/>
        <end position="364"/>
    </location>
</feature>
<keyword evidence="7" id="KW-1185">Reference proteome</keyword>
<dbReference type="InterPro" id="IPR016187">
    <property type="entry name" value="CTDL_fold"/>
</dbReference>
<dbReference type="InterPro" id="IPR036179">
    <property type="entry name" value="Ig-like_dom_sf"/>
</dbReference>
<dbReference type="PANTHER" id="PTHR22803">
    <property type="entry name" value="MANNOSE, PHOSPHOLIPASE, LECTIN RECEPTOR RELATED"/>
    <property type="match status" value="1"/>
</dbReference>
<dbReference type="InterPro" id="IPR036116">
    <property type="entry name" value="FN3_sf"/>
</dbReference>
<sequence length="1335" mass="147185">MYFLLGLILLTHPLVNSQVPLTGCDAITNEGICFSYFTSSGINWTQARDECLTWGGDLATVRSEEENMLLVSTHAESNDCWIGINDIGNEGTFVWADGSNGTFRFWNPGQPDNGGNEDCGHIPGLTRWNDLQCFHTRSCHYCNTMVNVFGQVNSSVYSPLEENTILTTDTTLYCVTENFNTPQVLWSYLDLASIRNDLTSMSAIDVTTGVSTLYVRSDQPGYYSCEVSQDGGMSRTYTVEMVNTDLYPVPPTGCDAITNEGICFSYFTSSGFNWAQTRDLCLEWGGDLATVRSEQESILLESIGSVDCWIGINDIDNEGSFVWADGSTSSYRNWVPGQPNNARGNEDCGHIVGQREWNDLACTEPRSRYYCNAMVYPFGQLNSSGYSTIEENTILTTDTTLYCVTESFNSPQVRWSYLDLAGRRTNLIASTESVTGVSTLFVSSIQPGYYSCEVTRDGGMSRTYTVEMFNKDLNPVPPTGCDAITNEGTCFKYFTSSGLNWAQTRDLCLEWGGDLATVRSEQEGILLESIGSVDCWIGINDIDNEGSFVWVDGSTSSYRNWVPGQPNNARGNEDCGHIVGQREWNDLPCTELRSCYYCNVMVSPFGFVNSTVSSALSENTILSTDTTLYCVTETENTPQVTWSYDNYIGSRSELPATTNAITGVSTLSVSSAEQGNYSCEVTENGGMSRTYTVEMKNSYPVPPTGCDAITNEGTCFSYFRNFYWNWAQARDLCVKWGGDLATVRSEQESILLESIGYVDCWIGLNDIDNEGSFVWADGSTSSYRNWDIDEPNDRGGNEDCVHIITQAWNDFPCTAGLQCYYCNVMVNPFGQFNSSVYSPLEENTILTTDTTLYCVTEIFNTPQVLWSYLDLAGIRNDLTSMSAIDVTTGVSTLYVRIDQPGYYSCEVSQDGGMNRTYTVEIFGSDYFKVPGSPVLVSSLAQSASSILVVWRPPLEHEQYGVILSYNITFSSIALMKGSLSFVFETAAPFPIPSSTKYTMLFDRIEEGITYVITVRAVNIAGIGLASSPITESTPAVSPPNVPPFQVNMTNVTATPTSLTIVVPDVFSDFLGAELIGFTFSYQGFITFVNLFPNLNKKRAVDTIFMTEVTTVVTGPGNEFELMDLLPNYNYMLNVSANSPLGSTAPLQFPVISLSSNLPSSPPINIQAVPTASSQITYTWDNNLTTINGILISYNLYIAEMEQYPILISFPVSTIGPYVYVFTNLTQNTQYSISIAVVNAVGEGPNSTVVYATTHPIASTNQVCVRCFVYPVLVILILLAIMVIIACIIAYVYLYKHHKAMRVSIPTRCPEVIVITNMKAGPENVDTNPKVILANP</sequence>
<evidence type="ECO:0000259" key="5">
    <source>
        <dbReference type="PROSITE" id="PS50853"/>
    </source>
</evidence>
<feature type="domain" description="C-type lectin" evidence="3">
    <location>
        <begin position="711"/>
        <end position="813"/>
    </location>
</feature>
<dbReference type="InterPro" id="IPR001304">
    <property type="entry name" value="C-type_lectin-like"/>
</dbReference>
<dbReference type="SUPFAM" id="SSF48726">
    <property type="entry name" value="Immunoglobulin"/>
    <property type="match status" value="1"/>
</dbReference>
<protein>
    <submittedName>
        <fullName evidence="6">Uncharacterized protein</fullName>
    </submittedName>
</protein>
<feature type="transmembrane region" description="Helical" evidence="1">
    <location>
        <begin position="1267"/>
        <end position="1293"/>
    </location>
</feature>
<dbReference type="PROSITE" id="PS50853">
    <property type="entry name" value="FN3"/>
    <property type="match status" value="2"/>
</dbReference>
<organism evidence="6 7">
    <name type="scientific">Oopsacas minuta</name>
    <dbReference type="NCBI Taxonomy" id="111878"/>
    <lineage>
        <taxon>Eukaryota</taxon>
        <taxon>Metazoa</taxon>
        <taxon>Porifera</taxon>
        <taxon>Hexactinellida</taxon>
        <taxon>Hexasterophora</taxon>
        <taxon>Lyssacinosida</taxon>
        <taxon>Leucopsacidae</taxon>
        <taxon>Oopsacas</taxon>
    </lineage>
</organism>
<feature type="domain" description="Ig-like" evidence="4">
    <location>
        <begin position="377"/>
        <end position="467"/>
    </location>
</feature>
<keyword evidence="1" id="KW-0472">Membrane</keyword>
<evidence type="ECO:0000259" key="3">
    <source>
        <dbReference type="PROSITE" id="PS50041"/>
    </source>
</evidence>
<dbReference type="InterPro" id="IPR016186">
    <property type="entry name" value="C-type_lectin-like/link_sf"/>
</dbReference>
<gene>
    <name evidence="6" type="ORF">LOD99_2104</name>
</gene>
<feature type="domain" description="Fibronectin type-III" evidence="5">
    <location>
        <begin position="929"/>
        <end position="1036"/>
    </location>
</feature>
<accession>A0AAV7K400</accession>
<keyword evidence="2" id="KW-0732">Signal</keyword>
<reference evidence="6 7" key="1">
    <citation type="journal article" date="2023" name="BMC Biol.">
        <title>The compact genome of the sponge Oopsacas minuta (Hexactinellida) is lacking key metazoan core genes.</title>
        <authorList>
            <person name="Santini S."/>
            <person name="Schenkelaars Q."/>
            <person name="Jourda C."/>
            <person name="Duchesne M."/>
            <person name="Belahbib H."/>
            <person name="Rocher C."/>
            <person name="Selva M."/>
            <person name="Riesgo A."/>
            <person name="Vervoort M."/>
            <person name="Leys S.P."/>
            <person name="Kodjabachian L."/>
            <person name="Le Bivic A."/>
            <person name="Borchiellini C."/>
            <person name="Claverie J.M."/>
            <person name="Renard E."/>
        </authorList>
    </citation>
    <scope>NUCLEOTIDE SEQUENCE [LARGE SCALE GENOMIC DNA]</scope>
    <source>
        <strain evidence="6">SPO-2</strain>
    </source>
</reference>
<dbReference type="EMBL" id="JAKMXF010000188">
    <property type="protein sequence ID" value="KAI6655606.1"/>
    <property type="molecule type" value="Genomic_DNA"/>
</dbReference>
<feature type="domain" description="Ig-like" evidence="4">
    <location>
        <begin position="604"/>
        <end position="694"/>
    </location>
</feature>
<keyword evidence="1" id="KW-0812">Transmembrane</keyword>
<dbReference type="PROSITE" id="PS50041">
    <property type="entry name" value="C_TYPE_LECTIN_2"/>
    <property type="match status" value="4"/>
</dbReference>